<proteinExistence type="predicted"/>
<evidence type="ECO:0008006" key="3">
    <source>
        <dbReference type="Google" id="ProtNLM"/>
    </source>
</evidence>
<evidence type="ECO:0000313" key="2">
    <source>
        <dbReference type="Proteomes" id="UP000011082"/>
    </source>
</evidence>
<protein>
    <recommendedName>
        <fullName evidence="3">Vesicular-fusion protein SEC17</fullName>
    </recommendedName>
</protein>
<dbReference type="Gene3D" id="1.25.40.10">
    <property type="entry name" value="Tetratricopeptide repeat domain"/>
    <property type="match status" value="1"/>
</dbReference>
<dbReference type="Pfam" id="PF14938">
    <property type="entry name" value="SNAP"/>
    <property type="match status" value="1"/>
</dbReference>
<name>L2GKQ2_VITCO</name>
<reference evidence="2" key="1">
    <citation type="submission" date="2011-05" db="EMBL/GenBank/DDBJ databases">
        <title>The genome sequence of Vittaforma corneae strain ATCC 50505.</title>
        <authorList>
            <consortium name="The Broad Institute Genome Sequencing Platform"/>
            <person name="Cuomo C."/>
            <person name="Didier E."/>
            <person name="Bowers L."/>
            <person name="Young S.K."/>
            <person name="Zeng Q."/>
            <person name="Gargeya S."/>
            <person name="Fitzgerald M."/>
            <person name="Haas B."/>
            <person name="Abouelleil A."/>
            <person name="Alvarado L."/>
            <person name="Arachchi H.M."/>
            <person name="Berlin A."/>
            <person name="Chapman S.B."/>
            <person name="Gearin G."/>
            <person name="Goldberg J."/>
            <person name="Griggs A."/>
            <person name="Gujja S."/>
            <person name="Hansen M."/>
            <person name="Heiman D."/>
            <person name="Howarth C."/>
            <person name="Larimer J."/>
            <person name="Lui A."/>
            <person name="MacDonald P.J.P."/>
            <person name="McCowen C."/>
            <person name="Montmayeur A."/>
            <person name="Murphy C."/>
            <person name="Neiman D."/>
            <person name="Pearson M."/>
            <person name="Priest M."/>
            <person name="Roberts A."/>
            <person name="Saif S."/>
            <person name="Shea T."/>
            <person name="Sisk P."/>
            <person name="Stolte C."/>
            <person name="Sykes S."/>
            <person name="Wortman J."/>
            <person name="Nusbaum C."/>
            <person name="Birren B."/>
        </authorList>
    </citation>
    <scope>NUCLEOTIDE SEQUENCE [LARGE SCALE GENOMIC DNA]</scope>
    <source>
        <strain evidence="2">ATCC 50505</strain>
    </source>
</reference>
<keyword evidence="2" id="KW-1185">Reference proteome</keyword>
<dbReference type="GeneID" id="19882158"/>
<gene>
    <name evidence="1" type="ORF">VICG_01447</name>
</gene>
<dbReference type="HOGENOM" id="CLU_1077795_0_0_1"/>
<evidence type="ECO:0000313" key="1">
    <source>
        <dbReference type="EMBL" id="ELA41463.1"/>
    </source>
</evidence>
<dbReference type="Proteomes" id="UP000011082">
    <property type="component" value="Unassembled WGS sequence"/>
</dbReference>
<dbReference type="SUPFAM" id="SSF48452">
    <property type="entry name" value="TPR-like"/>
    <property type="match status" value="1"/>
</dbReference>
<dbReference type="OMA" id="RASECAW"/>
<dbReference type="InParanoid" id="L2GKQ2"/>
<dbReference type="VEuPathDB" id="MicrosporidiaDB:VICG_01447"/>
<dbReference type="OrthoDB" id="2194208at2759"/>
<dbReference type="EMBL" id="JH370143">
    <property type="protein sequence ID" value="ELA41463.1"/>
    <property type="molecule type" value="Genomic_DNA"/>
</dbReference>
<organism evidence="1 2">
    <name type="scientific">Vittaforma corneae (strain ATCC 50505)</name>
    <name type="common">Microsporidian parasite</name>
    <name type="synonym">Nosema corneum</name>
    <dbReference type="NCBI Taxonomy" id="993615"/>
    <lineage>
        <taxon>Eukaryota</taxon>
        <taxon>Fungi</taxon>
        <taxon>Fungi incertae sedis</taxon>
        <taxon>Microsporidia</taxon>
        <taxon>Nosematidae</taxon>
        <taxon>Vittaforma</taxon>
    </lineage>
</organism>
<dbReference type="AlphaFoldDB" id="L2GKQ2"/>
<dbReference type="InterPro" id="IPR011990">
    <property type="entry name" value="TPR-like_helical_dom_sf"/>
</dbReference>
<sequence>MSPELQKKITKAEKLRTKAAFPLSLITEPDYVEAGDLYCEIARECSDLEDKIKFYNEAAITFLRKKAEYNEYRASECYKKLFELLVNQDVTAAVENYIKYCECLERIEKYMLAGQGYTKIGDILEEIDGKRAIEMYRKAQDAYSKDYSCPMHYKEAVQKCLTIQIKGQDIEGAIESLKMLDIEFSKLCIQILTLLLGKTNFEEDLKKDESELIMTLLNKDRDTSIESLRQFKEKNFINPIISKIFDFAIDRLQPENDIC</sequence>
<accession>L2GKQ2</accession>
<dbReference type="RefSeq" id="XP_007604893.1">
    <property type="nucleotide sequence ID" value="XM_007604831.1"/>
</dbReference>